<name>A0A840BTF1_9HYPH</name>
<proteinExistence type="predicted"/>
<dbReference type="RefSeq" id="WP_183316260.1">
    <property type="nucleotide sequence ID" value="NZ_JACIEN010000001.1"/>
</dbReference>
<keyword evidence="2" id="KW-1185">Reference proteome</keyword>
<gene>
    <name evidence="1" type="ORF">GGR16_001727</name>
</gene>
<dbReference type="AlphaFoldDB" id="A0A840BTF1"/>
<dbReference type="Proteomes" id="UP000577362">
    <property type="component" value="Unassembled WGS sequence"/>
</dbReference>
<comment type="caution">
    <text evidence="1">The sequence shown here is derived from an EMBL/GenBank/DDBJ whole genome shotgun (WGS) entry which is preliminary data.</text>
</comment>
<protein>
    <recommendedName>
        <fullName evidence="3">ArsR family transcriptional regulator</fullName>
    </recommendedName>
</protein>
<accession>A0A840BTF1</accession>
<evidence type="ECO:0008006" key="3">
    <source>
        <dbReference type="Google" id="ProtNLM"/>
    </source>
</evidence>
<dbReference type="EMBL" id="JACIEN010000001">
    <property type="protein sequence ID" value="MBB4016721.1"/>
    <property type="molecule type" value="Genomic_DNA"/>
</dbReference>
<evidence type="ECO:0000313" key="2">
    <source>
        <dbReference type="Proteomes" id="UP000577362"/>
    </source>
</evidence>
<sequence>MNLMDRLIREEARLIILRALDEQADRRLNSELLRLALESFGITKTREWVHEELRWLADLGAVAVVEAGTVRVASLTSKGADHVARRIVIEGVKRPSPEA</sequence>
<reference evidence="1 2" key="1">
    <citation type="submission" date="2020-08" db="EMBL/GenBank/DDBJ databases">
        <title>Genomic Encyclopedia of Type Strains, Phase IV (KMG-IV): sequencing the most valuable type-strain genomes for metagenomic binning, comparative biology and taxonomic classification.</title>
        <authorList>
            <person name="Goeker M."/>
        </authorList>
    </citation>
    <scope>NUCLEOTIDE SEQUENCE [LARGE SCALE GENOMIC DNA]</scope>
    <source>
        <strain evidence="1 2">DSM 103737</strain>
    </source>
</reference>
<evidence type="ECO:0000313" key="1">
    <source>
        <dbReference type="EMBL" id="MBB4016721.1"/>
    </source>
</evidence>
<organism evidence="1 2">
    <name type="scientific">Chelatococcus caeni</name>
    <dbReference type="NCBI Taxonomy" id="1348468"/>
    <lineage>
        <taxon>Bacteria</taxon>
        <taxon>Pseudomonadati</taxon>
        <taxon>Pseudomonadota</taxon>
        <taxon>Alphaproteobacteria</taxon>
        <taxon>Hyphomicrobiales</taxon>
        <taxon>Chelatococcaceae</taxon>
        <taxon>Chelatococcus</taxon>
    </lineage>
</organism>